<dbReference type="AlphaFoldDB" id="A0AAJ2X5P9"/>
<comment type="caution">
    <text evidence="2">The sequence shown here is derived from an EMBL/GenBank/DDBJ whole genome shotgun (WGS) entry which is preliminary data.</text>
</comment>
<evidence type="ECO:0000313" key="2">
    <source>
        <dbReference type="EMBL" id="MEC3889213.1"/>
    </source>
</evidence>
<reference evidence="2" key="1">
    <citation type="submission" date="2021-10" db="EMBL/GenBank/DDBJ databases">
        <authorList>
            <person name="Hussein R."/>
            <person name="Harrison J."/>
            <person name="Studholme D.J."/>
            <person name="Vicente J."/>
            <person name="Grant M."/>
        </authorList>
    </citation>
    <scope>NUCLEOTIDE SEQUENCE</scope>
    <source>
        <strain evidence="2">NCPPB 2970</strain>
    </source>
</reference>
<keyword evidence="1" id="KW-1133">Transmembrane helix</keyword>
<name>A0AAJ2X5P9_XANCA</name>
<sequence length="84" mass="8950">MSLLAASTLQVLAFVLALLAAGIAGMRGVRLARRSAMQLDSAAWWQSEPARKAISHAVRPLWWTIAALLVGAVLPKLALLMADT</sequence>
<protein>
    <submittedName>
        <fullName evidence="2">Uncharacterized protein</fullName>
    </submittedName>
</protein>
<proteinExistence type="predicted"/>
<organism evidence="2 3">
    <name type="scientific">Xanthomonas campestris pv. papavericola</name>
    <dbReference type="NCBI Taxonomy" id="487881"/>
    <lineage>
        <taxon>Bacteria</taxon>
        <taxon>Pseudomonadati</taxon>
        <taxon>Pseudomonadota</taxon>
        <taxon>Gammaproteobacteria</taxon>
        <taxon>Lysobacterales</taxon>
        <taxon>Lysobacteraceae</taxon>
        <taxon>Xanthomonas</taxon>
    </lineage>
</organism>
<keyword evidence="1" id="KW-0812">Transmembrane</keyword>
<keyword evidence="1" id="KW-0472">Membrane</keyword>
<dbReference type="RefSeq" id="WP_192884165.1">
    <property type="nucleotide sequence ID" value="NZ_JAJFNJ020000003.1"/>
</dbReference>
<reference evidence="2" key="2">
    <citation type="submission" date="2024-01" db="EMBL/GenBank/DDBJ databases">
        <title>Long-read genome sequencing of X. campestris pv. papavericola.</title>
        <authorList>
            <person name="Hussain R.M.F."/>
            <person name="Greer S."/>
            <person name="Harrison J."/>
            <person name="Grant M."/>
            <person name="Vicente J."/>
            <person name="Studholme D.J."/>
        </authorList>
    </citation>
    <scope>NUCLEOTIDE SEQUENCE</scope>
    <source>
        <strain evidence="2">NCPPB 2970</strain>
    </source>
</reference>
<evidence type="ECO:0000256" key="1">
    <source>
        <dbReference type="SAM" id="Phobius"/>
    </source>
</evidence>
<evidence type="ECO:0000313" key="3">
    <source>
        <dbReference type="Proteomes" id="UP001297361"/>
    </source>
</evidence>
<feature type="transmembrane region" description="Helical" evidence="1">
    <location>
        <begin position="61"/>
        <end position="82"/>
    </location>
</feature>
<gene>
    <name evidence="2" type="ORF">LLE72_016030</name>
</gene>
<dbReference type="EMBL" id="JAJFNJ020000003">
    <property type="protein sequence ID" value="MEC3889213.1"/>
    <property type="molecule type" value="Genomic_DNA"/>
</dbReference>
<accession>A0AAJ2X5P9</accession>
<dbReference type="Proteomes" id="UP001297361">
    <property type="component" value="Unassembled WGS sequence"/>
</dbReference>